<keyword evidence="2" id="KW-1185">Reference proteome</keyword>
<evidence type="ECO:0000313" key="2">
    <source>
        <dbReference type="Proteomes" id="UP000275846"/>
    </source>
</evidence>
<evidence type="ECO:0000313" key="3">
    <source>
        <dbReference type="WBParaSite" id="SSLN_0001126301-mRNA-1"/>
    </source>
</evidence>
<dbReference type="Proteomes" id="UP000275846">
    <property type="component" value="Unassembled WGS sequence"/>
</dbReference>
<gene>
    <name evidence="1" type="ORF">SSLN_LOCUS10840</name>
</gene>
<organism evidence="3">
    <name type="scientific">Schistocephalus solidus</name>
    <name type="common">Tapeworm</name>
    <dbReference type="NCBI Taxonomy" id="70667"/>
    <lineage>
        <taxon>Eukaryota</taxon>
        <taxon>Metazoa</taxon>
        <taxon>Spiralia</taxon>
        <taxon>Lophotrochozoa</taxon>
        <taxon>Platyhelminthes</taxon>
        <taxon>Cestoda</taxon>
        <taxon>Eucestoda</taxon>
        <taxon>Diphyllobothriidea</taxon>
        <taxon>Diphyllobothriidae</taxon>
        <taxon>Schistocephalus</taxon>
    </lineage>
</organism>
<dbReference type="AlphaFoldDB" id="A0A183T2Z2"/>
<dbReference type="OrthoDB" id="197735at2759"/>
<reference evidence="1 2" key="2">
    <citation type="submission" date="2018-11" db="EMBL/GenBank/DDBJ databases">
        <authorList>
            <consortium name="Pathogen Informatics"/>
        </authorList>
    </citation>
    <scope>NUCLEOTIDE SEQUENCE [LARGE SCALE GENOMIC DNA]</scope>
    <source>
        <strain evidence="1 2">NST_G2</strain>
    </source>
</reference>
<name>A0A183T2Z2_SCHSO</name>
<protein>
    <submittedName>
        <fullName evidence="1 3">Uncharacterized protein</fullName>
    </submittedName>
</protein>
<reference evidence="3" key="1">
    <citation type="submission" date="2016-06" db="UniProtKB">
        <authorList>
            <consortium name="WormBaseParasite"/>
        </authorList>
    </citation>
    <scope>IDENTIFICATION</scope>
</reference>
<evidence type="ECO:0000313" key="1">
    <source>
        <dbReference type="EMBL" id="VDL97225.1"/>
    </source>
</evidence>
<accession>A0A183T2Z2</accession>
<proteinExistence type="predicted"/>
<sequence>MILNPRLTRLRREVCARRHYSLPPPSPTSIITSATRWADTTVRASQLSDAEVDAAAGDLVYVYYEHGPTPQTQHQDFKQQGVERLTSHMCEIARGHVEKEPSQPDSQTTSQPLHTTHIGLSAKSECNCQLATFQPTALIAA</sequence>
<dbReference type="WBParaSite" id="SSLN_0001126301-mRNA-1">
    <property type="protein sequence ID" value="SSLN_0001126301-mRNA-1"/>
    <property type="gene ID" value="SSLN_0001126301"/>
</dbReference>
<dbReference type="EMBL" id="UYSU01036122">
    <property type="protein sequence ID" value="VDL97225.1"/>
    <property type="molecule type" value="Genomic_DNA"/>
</dbReference>